<dbReference type="InterPro" id="IPR001789">
    <property type="entry name" value="Sig_transdc_resp-reg_receiver"/>
</dbReference>
<keyword evidence="11" id="KW-1185">Reference proteome</keyword>
<dbReference type="InterPro" id="IPR036890">
    <property type="entry name" value="HATPase_C_sf"/>
</dbReference>
<dbReference type="PROSITE" id="PS50109">
    <property type="entry name" value="HIS_KIN"/>
    <property type="match status" value="1"/>
</dbReference>
<organism evidence="10 11">
    <name type="scientific">Ramlibacter tataouinensis (strain ATCC BAA-407 / DSM 14655 / LMG 21543 / TTB310)</name>
    <dbReference type="NCBI Taxonomy" id="365046"/>
    <lineage>
        <taxon>Bacteria</taxon>
        <taxon>Pseudomonadati</taxon>
        <taxon>Pseudomonadota</taxon>
        <taxon>Betaproteobacteria</taxon>
        <taxon>Burkholderiales</taxon>
        <taxon>Comamonadaceae</taxon>
        <taxon>Ramlibacter</taxon>
    </lineage>
</organism>
<dbReference type="OrthoDB" id="9812260at2"/>
<dbReference type="InterPro" id="IPR003594">
    <property type="entry name" value="HATPase_dom"/>
</dbReference>
<dbReference type="RefSeq" id="WP_013900553.1">
    <property type="nucleotide sequence ID" value="NC_015677.1"/>
</dbReference>
<comment type="subcellular location">
    <subcellularLocation>
        <location evidence="2">Cell inner membrane</location>
        <topology evidence="2">Multi-pass membrane protein</topology>
    </subcellularLocation>
</comment>
<dbReference type="PROSITE" id="PS50110">
    <property type="entry name" value="RESPONSE_REGULATORY"/>
    <property type="match status" value="2"/>
</dbReference>
<proteinExistence type="predicted"/>
<sequence length="586" mass="64252">MNTKNNTQDAATQEREQPDAASLVNILIVDDEPKNLTVLESVLDDPGYRLVRASSGEEALLALVQEEFAVLVLDVRMPGMSGFEVAQLVKERRKTARIPIIFLTAYYNEDEHILEGYGSGAVDYLHKPVKPAVLRSKVAVFAELHRKGRELAAANRLLLGEVAERRNAEARLSELNASLDRRVMERTTELRASEERLLEEHRRKDGFLATLAHELRNPLAPVRSAVELIKRNRLDANKLQWASSIIDRQVRLLSRLIDDLMDVSRINRGRIELRRELMPLNEALIDALDAIRSSAKEAGLELAVLLPDTKLLVDGDRTRLAQAFTNLLVNAVKYTEPGGRIELVVAVERENVIVTVRDTGIGIPADRLETIFEMFSQVESALARSRGGLGIGLSLTQQLIRLHGGSVKAQSEGPGLGSRFLVQLPLASSGTEQAPSLPPSHTPSTSSTKLSILVADDNEDAASSLTQLLELLGHEVRQVHDGEAAVRAVQEFGPSLVLLDIGMPGLNGHDAARLIRQQPGGSGRTLVAVTGWGQPQDLRRSSDAGFDHHLVKPIEFDQLFLLIERVCSNAPATQADPAPTFYSSGK</sequence>
<keyword evidence="5" id="KW-0808">Transferase</keyword>
<dbReference type="Pfam" id="PF00072">
    <property type="entry name" value="Response_reg"/>
    <property type="match status" value="2"/>
</dbReference>
<keyword evidence="6 10" id="KW-0418">Kinase</keyword>
<dbReference type="CDD" id="cd00082">
    <property type="entry name" value="HisKA"/>
    <property type="match status" value="1"/>
</dbReference>
<evidence type="ECO:0000256" key="5">
    <source>
        <dbReference type="ARBA" id="ARBA00022679"/>
    </source>
</evidence>
<evidence type="ECO:0000259" key="8">
    <source>
        <dbReference type="PROSITE" id="PS50109"/>
    </source>
</evidence>
<dbReference type="eggNOG" id="COG2205">
    <property type="taxonomic scope" value="Bacteria"/>
</dbReference>
<evidence type="ECO:0000256" key="7">
    <source>
        <dbReference type="PROSITE-ProRule" id="PRU00169"/>
    </source>
</evidence>
<dbReference type="PANTHER" id="PTHR43547:SF2">
    <property type="entry name" value="HYBRID SIGNAL TRANSDUCTION HISTIDINE KINASE C"/>
    <property type="match status" value="1"/>
</dbReference>
<dbReference type="InterPro" id="IPR004358">
    <property type="entry name" value="Sig_transdc_His_kin-like_C"/>
</dbReference>
<dbReference type="SUPFAM" id="SSF47384">
    <property type="entry name" value="Homodimeric domain of signal transducing histidine kinase"/>
    <property type="match status" value="1"/>
</dbReference>
<dbReference type="SUPFAM" id="SSF55874">
    <property type="entry name" value="ATPase domain of HSP90 chaperone/DNA topoisomerase II/histidine kinase"/>
    <property type="match status" value="1"/>
</dbReference>
<feature type="domain" description="Response regulatory" evidence="9">
    <location>
        <begin position="451"/>
        <end position="567"/>
    </location>
</feature>
<dbReference type="PRINTS" id="PR00344">
    <property type="entry name" value="BCTRLSENSOR"/>
</dbReference>
<feature type="domain" description="Histidine kinase" evidence="8">
    <location>
        <begin position="210"/>
        <end position="428"/>
    </location>
</feature>
<dbReference type="eggNOG" id="COG0745">
    <property type="taxonomic scope" value="Bacteria"/>
</dbReference>
<dbReference type="Pfam" id="PF02518">
    <property type="entry name" value="HATPase_c"/>
    <property type="match status" value="1"/>
</dbReference>
<dbReference type="PANTHER" id="PTHR43547">
    <property type="entry name" value="TWO-COMPONENT HISTIDINE KINASE"/>
    <property type="match status" value="1"/>
</dbReference>
<dbReference type="SMART" id="SM00388">
    <property type="entry name" value="HisKA"/>
    <property type="match status" value="1"/>
</dbReference>
<dbReference type="EC" id="2.7.13.3" evidence="3"/>
<dbReference type="Gene3D" id="3.30.565.10">
    <property type="entry name" value="Histidine kinase-like ATPase, C-terminal domain"/>
    <property type="match status" value="1"/>
</dbReference>
<dbReference type="AlphaFoldDB" id="F5Y1R9"/>
<dbReference type="PATRIC" id="fig|365046.3.peg.1260"/>
<accession>F5Y1R9</accession>
<dbReference type="Gene3D" id="1.10.287.130">
    <property type="match status" value="1"/>
</dbReference>
<reference evidence="10 11" key="2">
    <citation type="journal article" date="2011" name="PLoS ONE">
        <title>The Cyst-Dividing Bacterium Ramlibacter tataouinensis TTB310 Genome Reveals a Well-Stocked Toolbox for Adaptation to a Desert Environment.</title>
        <authorList>
            <person name="De Luca G."/>
            <person name="Barakat M."/>
            <person name="Ortet P."/>
            <person name="Fochesato S."/>
            <person name="Jourlin-Castelli C."/>
            <person name="Ansaldi M."/>
            <person name="Py B."/>
            <person name="Fichant G."/>
            <person name="Coutinho P.M."/>
            <person name="Voulhoux R."/>
            <person name="Bastien O."/>
            <person name="Marechal E."/>
            <person name="Henrissat B."/>
            <person name="Quentin Y."/>
            <person name="Noirot P."/>
            <person name="Filloux A."/>
            <person name="Mejean V."/>
            <person name="Dubow M.S."/>
            <person name="Barras F."/>
            <person name="Barbe V."/>
            <person name="Weissenbach J."/>
            <person name="Mihalcescu I."/>
            <person name="Vermeglio A."/>
            <person name="Achouak W."/>
            <person name="Heulin T."/>
        </authorList>
    </citation>
    <scope>NUCLEOTIDE SEQUENCE [LARGE SCALE GENOMIC DNA]</scope>
    <source>
        <strain evidence="11">ATCC BAA-407 / DSM 14655 / LMG 21543 / TTB310</strain>
    </source>
</reference>
<dbReference type="Gene3D" id="3.40.50.2300">
    <property type="match status" value="2"/>
</dbReference>
<comment type="catalytic activity">
    <reaction evidence="1">
        <text>ATP + protein L-histidine = ADP + protein N-phospho-L-histidine.</text>
        <dbReference type="EC" id="2.7.13.3"/>
    </reaction>
</comment>
<evidence type="ECO:0000313" key="11">
    <source>
        <dbReference type="Proteomes" id="UP000008385"/>
    </source>
</evidence>
<dbReference type="SMART" id="SM00448">
    <property type="entry name" value="REC"/>
    <property type="match status" value="2"/>
</dbReference>
<evidence type="ECO:0000256" key="2">
    <source>
        <dbReference type="ARBA" id="ARBA00004429"/>
    </source>
</evidence>
<feature type="modified residue" description="4-aspartylphosphate" evidence="7">
    <location>
        <position position="500"/>
    </location>
</feature>
<dbReference type="FunFam" id="3.30.565.10:FF:000006">
    <property type="entry name" value="Sensor histidine kinase WalK"/>
    <property type="match status" value="1"/>
</dbReference>
<dbReference type="eggNOG" id="COG0784">
    <property type="taxonomic scope" value="Bacteria"/>
</dbReference>
<dbReference type="KEGG" id="rta:Rta_12350"/>
<evidence type="ECO:0000256" key="1">
    <source>
        <dbReference type="ARBA" id="ARBA00000085"/>
    </source>
</evidence>
<evidence type="ECO:0000256" key="3">
    <source>
        <dbReference type="ARBA" id="ARBA00012438"/>
    </source>
</evidence>
<dbReference type="InterPro" id="IPR011006">
    <property type="entry name" value="CheY-like_superfamily"/>
</dbReference>
<keyword evidence="4 7" id="KW-0597">Phosphoprotein</keyword>
<dbReference type="InterPro" id="IPR036097">
    <property type="entry name" value="HisK_dim/P_sf"/>
</dbReference>
<name>F5Y1R9_RAMTT</name>
<evidence type="ECO:0000256" key="4">
    <source>
        <dbReference type="ARBA" id="ARBA00022553"/>
    </source>
</evidence>
<dbReference type="GO" id="GO:0005886">
    <property type="term" value="C:plasma membrane"/>
    <property type="evidence" value="ECO:0007669"/>
    <property type="project" value="UniProtKB-SubCell"/>
</dbReference>
<dbReference type="CDD" id="cd17580">
    <property type="entry name" value="REC_2_DhkD-like"/>
    <property type="match status" value="1"/>
</dbReference>
<dbReference type="SMART" id="SM00387">
    <property type="entry name" value="HATPase_c"/>
    <property type="match status" value="1"/>
</dbReference>
<dbReference type="EMBL" id="CP000245">
    <property type="protein sequence ID" value="AEG92320.1"/>
    <property type="molecule type" value="Genomic_DNA"/>
</dbReference>
<reference evidence="11" key="1">
    <citation type="submission" date="2006-01" db="EMBL/GenBank/DDBJ databases">
        <title>Genome of the cyst-dividing bacterium Ramlibacter tataouinensis.</title>
        <authorList>
            <person name="Barakat M."/>
            <person name="Ortet P."/>
            <person name="De Luca G."/>
            <person name="Jourlin-Castelli C."/>
            <person name="Ansaldi M."/>
            <person name="Py B."/>
            <person name="Fichant G."/>
            <person name="Coutinho P."/>
            <person name="Voulhoux R."/>
            <person name="Bastien O."/>
            <person name="Roy S."/>
            <person name="Marechal E."/>
            <person name="Henrissat B."/>
            <person name="Quentin Y."/>
            <person name="Noirot P."/>
            <person name="Filloux A."/>
            <person name="Mejean V."/>
            <person name="DuBow M."/>
            <person name="Barras F."/>
            <person name="Heulin T."/>
        </authorList>
    </citation>
    <scope>NUCLEOTIDE SEQUENCE [LARGE SCALE GENOMIC DNA]</scope>
    <source>
        <strain evidence="11">ATCC BAA-407 / DSM 14655 / LMG 21543 / TTB310</strain>
    </source>
</reference>
<evidence type="ECO:0000256" key="6">
    <source>
        <dbReference type="ARBA" id="ARBA00022777"/>
    </source>
</evidence>
<evidence type="ECO:0000313" key="10">
    <source>
        <dbReference type="EMBL" id="AEG92320.1"/>
    </source>
</evidence>
<feature type="modified residue" description="4-aspartylphosphate" evidence="7">
    <location>
        <position position="74"/>
    </location>
</feature>
<dbReference type="Pfam" id="PF00512">
    <property type="entry name" value="HisKA"/>
    <property type="match status" value="1"/>
</dbReference>
<dbReference type="STRING" id="365046.Rta_12350"/>
<dbReference type="SUPFAM" id="SSF52172">
    <property type="entry name" value="CheY-like"/>
    <property type="match status" value="2"/>
</dbReference>
<feature type="domain" description="Response regulatory" evidence="9">
    <location>
        <begin position="25"/>
        <end position="142"/>
    </location>
</feature>
<dbReference type="GO" id="GO:0000155">
    <property type="term" value="F:phosphorelay sensor kinase activity"/>
    <property type="evidence" value="ECO:0007669"/>
    <property type="project" value="InterPro"/>
</dbReference>
<dbReference type="InterPro" id="IPR003661">
    <property type="entry name" value="HisK_dim/P_dom"/>
</dbReference>
<dbReference type="HOGENOM" id="CLU_000445_114_15_4"/>
<protein>
    <recommendedName>
        <fullName evidence="3">histidine kinase</fullName>
        <ecNumber evidence="3">2.7.13.3</ecNumber>
    </recommendedName>
</protein>
<dbReference type="InterPro" id="IPR005467">
    <property type="entry name" value="His_kinase_dom"/>
</dbReference>
<evidence type="ECO:0000259" key="9">
    <source>
        <dbReference type="PROSITE" id="PS50110"/>
    </source>
</evidence>
<dbReference type="Proteomes" id="UP000008385">
    <property type="component" value="Chromosome"/>
</dbReference>
<gene>
    <name evidence="10" type="ordered locus">Rta_12350</name>
</gene>